<organism evidence="1 2">
    <name type="scientific">Daphnia magna</name>
    <dbReference type="NCBI Taxonomy" id="35525"/>
    <lineage>
        <taxon>Eukaryota</taxon>
        <taxon>Metazoa</taxon>
        <taxon>Ecdysozoa</taxon>
        <taxon>Arthropoda</taxon>
        <taxon>Crustacea</taxon>
        <taxon>Branchiopoda</taxon>
        <taxon>Diplostraca</taxon>
        <taxon>Cladocera</taxon>
        <taxon>Anomopoda</taxon>
        <taxon>Daphniidae</taxon>
        <taxon>Daphnia</taxon>
    </lineage>
</organism>
<name>A0ABQ9ZDQ7_9CRUS</name>
<dbReference type="Proteomes" id="UP001234178">
    <property type="component" value="Unassembled WGS sequence"/>
</dbReference>
<evidence type="ECO:0000313" key="1">
    <source>
        <dbReference type="EMBL" id="KAK4011056.1"/>
    </source>
</evidence>
<evidence type="ECO:0000313" key="2">
    <source>
        <dbReference type="Proteomes" id="UP001234178"/>
    </source>
</evidence>
<gene>
    <name evidence="1" type="ORF">OUZ56_020176</name>
</gene>
<protein>
    <submittedName>
        <fullName evidence="1">Uncharacterized protein</fullName>
    </submittedName>
</protein>
<sequence length="81" mass="9105">MCYLTFVRDSSGMQFHVVSVTSPISHVLFSRLLSSQIVTAHFLHDKWLLVSPVTCFIQVSVANCVNLTAVTVILRKFGRNH</sequence>
<accession>A0ABQ9ZDQ7</accession>
<comment type="caution">
    <text evidence="1">The sequence shown here is derived from an EMBL/GenBank/DDBJ whole genome shotgun (WGS) entry which is preliminary data.</text>
</comment>
<dbReference type="EMBL" id="JAOYFB010000003">
    <property type="protein sequence ID" value="KAK4011056.1"/>
    <property type="molecule type" value="Genomic_DNA"/>
</dbReference>
<proteinExistence type="predicted"/>
<reference evidence="1 2" key="1">
    <citation type="journal article" date="2023" name="Nucleic Acids Res.">
        <title>The hologenome of Daphnia magna reveals possible DNA methylation and microbiome-mediated evolution of the host genome.</title>
        <authorList>
            <person name="Chaturvedi A."/>
            <person name="Li X."/>
            <person name="Dhandapani V."/>
            <person name="Marshall H."/>
            <person name="Kissane S."/>
            <person name="Cuenca-Cambronero M."/>
            <person name="Asole G."/>
            <person name="Calvet F."/>
            <person name="Ruiz-Romero M."/>
            <person name="Marangio P."/>
            <person name="Guigo R."/>
            <person name="Rago D."/>
            <person name="Mirbahai L."/>
            <person name="Eastwood N."/>
            <person name="Colbourne J.K."/>
            <person name="Zhou J."/>
            <person name="Mallon E."/>
            <person name="Orsini L."/>
        </authorList>
    </citation>
    <scope>NUCLEOTIDE SEQUENCE [LARGE SCALE GENOMIC DNA]</scope>
    <source>
        <strain evidence="1">LRV0_1</strain>
    </source>
</reference>
<keyword evidence="2" id="KW-1185">Reference proteome</keyword>